<evidence type="ECO:0000256" key="6">
    <source>
        <dbReference type="ARBA" id="ARBA00022842"/>
    </source>
</evidence>
<dbReference type="GO" id="GO:0005886">
    <property type="term" value="C:plasma membrane"/>
    <property type="evidence" value="ECO:0007669"/>
    <property type="project" value="UniProtKB-SubCell"/>
</dbReference>
<feature type="coiled-coil region" evidence="12">
    <location>
        <begin position="138"/>
        <end position="191"/>
    </location>
</feature>
<dbReference type="FunFam" id="1.20.58.340:FF:000004">
    <property type="entry name" value="Magnesium transport protein CorA"/>
    <property type="match status" value="1"/>
</dbReference>
<comment type="subcellular location">
    <subcellularLocation>
        <location evidence="1">Cell membrane</location>
        <topology evidence="1">Multi-pass membrane protein</topology>
    </subcellularLocation>
</comment>
<dbReference type="SUPFAM" id="SSF144083">
    <property type="entry name" value="Magnesium transport protein CorA, transmembrane region"/>
    <property type="match status" value="1"/>
</dbReference>
<organism evidence="14 15">
    <name type="scientific">Luoshenia tenuis</name>
    <dbReference type="NCBI Taxonomy" id="2763654"/>
    <lineage>
        <taxon>Bacteria</taxon>
        <taxon>Bacillati</taxon>
        <taxon>Bacillota</taxon>
        <taxon>Clostridia</taxon>
        <taxon>Christensenellales</taxon>
        <taxon>Christensenellaceae</taxon>
        <taxon>Luoshenia</taxon>
    </lineage>
</organism>
<evidence type="ECO:0000256" key="1">
    <source>
        <dbReference type="ARBA" id="ARBA00004651"/>
    </source>
</evidence>
<dbReference type="AlphaFoldDB" id="A0A926CZQ8"/>
<evidence type="ECO:0000256" key="3">
    <source>
        <dbReference type="ARBA" id="ARBA00022448"/>
    </source>
</evidence>
<dbReference type="Gene3D" id="1.20.58.340">
    <property type="entry name" value="Magnesium transport protein CorA, transmembrane region"/>
    <property type="match status" value="2"/>
</dbReference>
<keyword evidence="7 13" id="KW-1133">Transmembrane helix</keyword>
<dbReference type="CDD" id="cd12826">
    <property type="entry name" value="EcCorA_ZntB-like_u1"/>
    <property type="match status" value="1"/>
</dbReference>
<sequence length="303" mass="34700">MIYRLQADGLAPIAALPAARGEKALAIYSFEELERAQEELGLAAGLAQVCLNERVTKFESHPGFDFMTLNIPGQDEGEPPRRICIYLREGVLAFLCGTPQVAQAVLAPFQAIESGRLTLEHLLFHFFQSLTGEDAGKLEVIEQQIEELEEALITGEKENCIREIITLRRRLMRLKRYYEQLLAICEALEENENGLLPQKSLRYFRMMTGRVSRLCAAVLNLRDYVTQVREAYQAQVDINLNQIMKFFTVITTIFLPLTLIAGWYGMNLKMPEYGWAFGYPLVILLSIIVVVLCFIHFKKRRWF</sequence>
<gene>
    <name evidence="14" type="ORF">H8699_02685</name>
</gene>
<name>A0A926CZQ8_9FIRM</name>
<dbReference type="RefSeq" id="WP_249284367.1">
    <property type="nucleotide sequence ID" value="NZ_JACRSO010000001.1"/>
</dbReference>
<evidence type="ECO:0000256" key="11">
    <source>
        <dbReference type="ARBA" id="ARBA00045497"/>
    </source>
</evidence>
<dbReference type="EMBL" id="JACRSO010000001">
    <property type="protein sequence ID" value="MBC8528344.1"/>
    <property type="molecule type" value="Genomic_DNA"/>
</dbReference>
<keyword evidence="9 13" id="KW-0472">Membrane</keyword>
<dbReference type="PANTHER" id="PTHR46494:SF1">
    <property type="entry name" value="CORA FAMILY METAL ION TRANSPORTER (EUROFUNG)"/>
    <property type="match status" value="1"/>
</dbReference>
<accession>A0A926CZQ8</accession>
<keyword evidence="4" id="KW-1003">Cell membrane</keyword>
<evidence type="ECO:0000256" key="8">
    <source>
        <dbReference type="ARBA" id="ARBA00023065"/>
    </source>
</evidence>
<evidence type="ECO:0000256" key="9">
    <source>
        <dbReference type="ARBA" id="ARBA00023136"/>
    </source>
</evidence>
<dbReference type="GO" id="GO:0015087">
    <property type="term" value="F:cobalt ion transmembrane transporter activity"/>
    <property type="evidence" value="ECO:0007669"/>
    <property type="project" value="TreeGrafter"/>
</dbReference>
<reference evidence="14" key="1">
    <citation type="submission" date="2020-08" db="EMBL/GenBank/DDBJ databases">
        <title>Genome public.</title>
        <authorList>
            <person name="Liu C."/>
            <person name="Sun Q."/>
        </authorList>
    </citation>
    <scope>NUCLEOTIDE SEQUENCE</scope>
    <source>
        <strain evidence="14">NSJ-44</strain>
    </source>
</reference>
<proteinExistence type="inferred from homology"/>
<keyword evidence="5 13" id="KW-0812">Transmembrane</keyword>
<dbReference type="GO" id="GO:0000287">
    <property type="term" value="F:magnesium ion binding"/>
    <property type="evidence" value="ECO:0007669"/>
    <property type="project" value="TreeGrafter"/>
</dbReference>
<feature type="transmembrane region" description="Helical" evidence="13">
    <location>
        <begin position="246"/>
        <end position="265"/>
    </location>
</feature>
<evidence type="ECO:0000256" key="10">
    <source>
        <dbReference type="ARBA" id="ARBA00034269"/>
    </source>
</evidence>
<keyword evidence="6" id="KW-0460">Magnesium</keyword>
<comment type="function">
    <text evidence="11">Mediates influx of magnesium ions. Alternates between open and closed states. Activated by low cytoplasmic Mg(2+) levels. Inactive when cytoplasmic Mg(2+) levels are high.</text>
</comment>
<comment type="similarity">
    <text evidence="2">Belongs to the CorA metal ion transporter (MIT) (TC 1.A.35) family.</text>
</comment>
<evidence type="ECO:0000256" key="13">
    <source>
        <dbReference type="SAM" id="Phobius"/>
    </source>
</evidence>
<dbReference type="GO" id="GO:0050897">
    <property type="term" value="F:cobalt ion binding"/>
    <property type="evidence" value="ECO:0007669"/>
    <property type="project" value="TreeGrafter"/>
</dbReference>
<keyword evidence="8" id="KW-0406">Ion transport</keyword>
<dbReference type="PANTHER" id="PTHR46494">
    <property type="entry name" value="CORA FAMILY METAL ION TRANSPORTER (EUROFUNG)"/>
    <property type="match status" value="1"/>
</dbReference>
<keyword evidence="3" id="KW-0813">Transport</keyword>
<dbReference type="InterPro" id="IPR045863">
    <property type="entry name" value="CorA_TM1_TM2"/>
</dbReference>
<evidence type="ECO:0000313" key="15">
    <source>
        <dbReference type="Proteomes" id="UP000654279"/>
    </source>
</evidence>
<dbReference type="InterPro" id="IPR002523">
    <property type="entry name" value="MgTranspt_CorA/ZnTranspt_ZntB"/>
</dbReference>
<evidence type="ECO:0000256" key="5">
    <source>
        <dbReference type="ARBA" id="ARBA00022692"/>
    </source>
</evidence>
<evidence type="ECO:0000256" key="7">
    <source>
        <dbReference type="ARBA" id="ARBA00022989"/>
    </source>
</evidence>
<comment type="caution">
    <text evidence="14">The sequence shown here is derived from an EMBL/GenBank/DDBJ whole genome shotgun (WGS) entry which is preliminary data.</text>
</comment>
<dbReference type="Pfam" id="PF01544">
    <property type="entry name" value="CorA"/>
    <property type="match status" value="1"/>
</dbReference>
<evidence type="ECO:0000313" key="14">
    <source>
        <dbReference type="EMBL" id="MBC8528344.1"/>
    </source>
</evidence>
<comment type="catalytic activity">
    <reaction evidence="10">
        <text>Mg(2+)(in) = Mg(2+)(out)</text>
        <dbReference type="Rhea" id="RHEA:29827"/>
        <dbReference type="ChEBI" id="CHEBI:18420"/>
    </reaction>
</comment>
<keyword evidence="12" id="KW-0175">Coiled coil</keyword>
<dbReference type="Proteomes" id="UP000654279">
    <property type="component" value="Unassembled WGS sequence"/>
</dbReference>
<evidence type="ECO:0000256" key="4">
    <source>
        <dbReference type="ARBA" id="ARBA00022475"/>
    </source>
</evidence>
<evidence type="ECO:0000256" key="12">
    <source>
        <dbReference type="SAM" id="Coils"/>
    </source>
</evidence>
<keyword evidence="15" id="KW-1185">Reference proteome</keyword>
<protein>
    <submittedName>
        <fullName evidence="14">Magnesium transporter</fullName>
    </submittedName>
</protein>
<feature type="transmembrane region" description="Helical" evidence="13">
    <location>
        <begin position="277"/>
        <end position="297"/>
    </location>
</feature>
<dbReference type="InterPro" id="IPR045861">
    <property type="entry name" value="CorA_cytoplasmic_dom"/>
</dbReference>
<dbReference type="GO" id="GO:0015095">
    <property type="term" value="F:magnesium ion transmembrane transporter activity"/>
    <property type="evidence" value="ECO:0007669"/>
    <property type="project" value="TreeGrafter"/>
</dbReference>
<dbReference type="SUPFAM" id="SSF143865">
    <property type="entry name" value="CorA soluble domain-like"/>
    <property type="match status" value="1"/>
</dbReference>
<evidence type="ECO:0000256" key="2">
    <source>
        <dbReference type="ARBA" id="ARBA00009765"/>
    </source>
</evidence>